<dbReference type="Proteomes" id="UP000277580">
    <property type="component" value="Unassembled WGS sequence"/>
</dbReference>
<reference evidence="3 4" key="1">
    <citation type="journal article" date="2018" name="Nat. Ecol. Evol.">
        <title>Pezizomycetes genomes reveal the molecular basis of ectomycorrhizal truffle lifestyle.</title>
        <authorList>
            <person name="Murat C."/>
            <person name="Payen T."/>
            <person name="Noel B."/>
            <person name="Kuo A."/>
            <person name="Morin E."/>
            <person name="Chen J."/>
            <person name="Kohler A."/>
            <person name="Krizsan K."/>
            <person name="Balestrini R."/>
            <person name="Da Silva C."/>
            <person name="Montanini B."/>
            <person name="Hainaut M."/>
            <person name="Levati E."/>
            <person name="Barry K.W."/>
            <person name="Belfiori B."/>
            <person name="Cichocki N."/>
            <person name="Clum A."/>
            <person name="Dockter R.B."/>
            <person name="Fauchery L."/>
            <person name="Guy J."/>
            <person name="Iotti M."/>
            <person name="Le Tacon F."/>
            <person name="Lindquist E.A."/>
            <person name="Lipzen A."/>
            <person name="Malagnac F."/>
            <person name="Mello A."/>
            <person name="Molinier V."/>
            <person name="Miyauchi S."/>
            <person name="Poulain J."/>
            <person name="Riccioni C."/>
            <person name="Rubini A."/>
            <person name="Sitrit Y."/>
            <person name="Splivallo R."/>
            <person name="Traeger S."/>
            <person name="Wang M."/>
            <person name="Zifcakova L."/>
            <person name="Wipf D."/>
            <person name="Zambonelli A."/>
            <person name="Paolocci F."/>
            <person name="Nowrousian M."/>
            <person name="Ottonello S."/>
            <person name="Baldrian P."/>
            <person name="Spatafora J.W."/>
            <person name="Henrissat B."/>
            <person name="Nagy L.G."/>
            <person name="Aury J.M."/>
            <person name="Wincker P."/>
            <person name="Grigoriev I.V."/>
            <person name="Bonfante P."/>
            <person name="Martin F.M."/>
        </authorList>
    </citation>
    <scope>NUCLEOTIDE SEQUENCE [LARGE SCALE GENOMIC DNA]</scope>
    <source>
        <strain evidence="3 4">CCBAS932</strain>
    </source>
</reference>
<evidence type="ECO:0000313" key="4">
    <source>
        <dbReference type="Proteomes" id="UP000277580"/>
    </source>
</evidence>
<keyword evidence="2" id="KW-0732">Signal</keyword>
<feature type="compositionally biased region" description="Basic and acidic residues" evidence="1">
    <location>
        <begin position="426"/>
        <end position="477"/>
    </location>
</feature>
<feature type="region of interest" description="Disordered" evidence="1">
    <location>
        <begin position="426"/>
        <end position="479"/>
    </location>
</feature>
<dbReference type="OrthoDB" id="5398369at2759"/>
<dbReference type="InParanoid" id="A0A3N4KH71"/>
<dbReference type="AlphaFoldDB" id="A0A3N4KH71"/>
<organism evidence="3 4">
    <name type="scientific">Morchella conica CCBAS932</name>
    <dbReference type="NCBI Taxonomy" id="1392247"/>
    <lineage>
        <taxon>Eukaryota</taxon>
        <taxon>Fungi</taxon>
        <taxon>Dikarya</taxon>
        <taxon>Ascomycota</taxon>
        <taxon>Pezizomycotina</taxon>
        <taxon>Pezizomycetes</taxon>
        <taxon>Pezizales</taxon>
        <taxon>Morchellaceae</taxon>
        <taxon>Morchella</taxon>
    </lineage>
</organism>
<sequence length="509" mass="56800">MSLFLNVFFSILLKVATGRYPDDLEASKASYHLLLPQRIYIYLFLYEERLYGKLFNSNPYPYPQPPVESSSYYGSNPPSLRGSLGSQGSFSNFNSFRTSVGSQAYVSRFQEHMNLSQARSPVPPDLFPGNSDTAGLTGTITSQQGTDETPKLQEIGETREGITKVPTITPANNTETTKISGSIDATFNAAAAPPPGNPINTSILRVQRSEVNLRPPNLAGDIRKQISTPSFRDSLTSAPSESSRSSIFGSLRRNKVTVPPVIVDLPYVIPPLTYIQPPAAPPALLAPPGPTDLPYVLPPLTYIQVPGEPIPSPIKPALPMVTVTQPSPKARPADKLELEHTENTEDNVSVSTPANLVSQLRVEQSIRTSTSRERVSMDVHRSTALQMDIAEQRFTARAAMTDKERRDAEKRSLRVKAELDKFNKEEEKQAAIRTKKQEAEERKRLKAEDKEAETAIRARDKERRKVRKQLERRHGNMERFAQSEFQMKLERFARKMKSWVGLGPDPGWD</sequence>
<feature type="chain" id="PRO_5018208728" evidence="2">
    <location>
        <begin position="19"/>
        <end position="509"/>
    </location>
</feature>
<keyword evidence="4" id="KW-1185">Reference proteome</keyword>
<evidence type="ECO:0000256" key="2">
    <source>
        <dbReference type="SAM" id="SignalP"/>
    </source>
</evidence>
<accession>A0A3N4KH71</accession>
<name>A0A3N4KH71_9PEZI</name>
<evidence type="ECO:0000313" key="3">
    <source>
        <dbReference type="EMBL" id="RPB09877.1"/>
    </source>
</evidence>
<dbReference type="EMBL" id="ML119147">
    <property type="protein sequence ID" value="RPB09877.1"/>
    <property type="molecule type" value="Genomic_DNA"/>
</dbReference>
<feature type="signal peptide" evidence="2">
    <location>
        <begin position="1"/>
        <end position="18"/>
    </location>
</feature>
<evidence type="ECO:0000256" key="1">
    <source>
        <dbReference type="SAM" id="MobiDB-lite"/>
    </source>
</evidence>
<protein>
    <submittedName>
        <fullName evidence="3">Uncharacterized protein</fullName>
    </submittedName>
</protein>
<gene>
    <name evidence="3" type="ORF">P167DRAFT_547636</name>
</gene>
<proteinExistence type="predicted"/>